<organism evidence="1 2">
    <name type="scientific">Candidatus Lokiarchaeum ossiferum</name>
    <dbReference type="NCBI Taxonomy" id="2951803"/>
    <lineage>
        <taxon>Archaea</taxon>
        <taxon>Promethearchaeati</taxon>
        <taxon>Promethearchaeota</taxon>
        <taxon>Promethearchaeia</taxon>
        <taxon>Promethearchaeales</taxon>
        <taxon>Promethearchaeaceae</taxon>
        <taxon>Candidatus Lokiarchaeum</taxon>
    </lineage>
</organism>
<evidence type="ECO:0000313" key="2">
    <source>
        <dbReference type="Proteomes" id="UP001208689"/>
    </source>
</evidence>
<protein>
    <recommendedName>
        <fullName evidence="3">DNA topoisomerase type IA zn finger domain-containing protein</fullName>
    </recommendedName>
</protein>
<evidence type="ECO:0000313" key="1">
    <source>
        <dbReference type="EMBL" id="UYP47699.1"/>
    </source>
</evidence>
<reference evidence="1" key="1">
    <citation type="submission" date="2022-09" db="EMBL/GenBank/DDBJ databases">
        <title>Actin cytoskeleton and complex cell architecture in an #Asgard archaeon.</title>
        <authorList>
            <person name="Ponce Toledo R.I."/>
            <person name="Schleper C."/>
            <person name="Rodrigues Oliveira T."/>
            <person name="Wollweber F."/>
            <person name="Xu J."/>
            <person name="Rittmann S."/>
            <person name="Klingl A."/>
            <person name="Pilhofer M."/>
        </authorList>
    </citation>
    <scope>NUCLEOTIDE SEQUENCE</scope>
    <source>
        <strain evidence="1">B-35</strain>
    </source>
</reference>
<accession>A0ABY6HZ25</accession>
<gene>
    <name evidence="1" type="ORF">NEF87_003984</name>
</gene>
<dbReference type="EMBL" id="CP104013">
    <property type="protein sequence ID" value="UYP47699.1"/>
    <property type="molecule type" value="Genomic_DNA"/>
</dbReference>
<name>A0ABY6HZ25_9ARCH</name>
<evidence type="ECO:0008006" key="3">
    <source>
        <dbReference type="Google" id="ProtNLM"/>
    </source>
</evidence>
<sequence>MSLVSNDGSLCKQCANKDACPRNFDLTLIKHMFHCNYFVSDEFPPEKALIHPFNVQFKAKKKDISSSEKKEILMEIMAKRKEQRHMLRTYCKKCKLEMDKVISIRLVFYRCPNFPKCENNADPAYVSQAVLDDAITLKEFDEVKVKYEFDYDQNIVWVEEI</sequence>
<proteinExistence type="predicted"/>
<keyword evidence="2" id="KW-1185">Reference proteome</keyword>
<dbReference type="Proteomes" id="UP001208689">
    <property type="component" value="Chromosome"/>
</dbReference>